<dbReference type="Gene3D" id="1.10.8.1060">
    <property type="entry name" value="Corynebacterium glutamicum thioredoxin-dependent arsenate reductase, N-terminal domain"/>
    <property type="match status" value="1"/>
</dbReference>
<proteinExistence type="predicted"/>
<dbReference type="RefSeq" id="WP_127046172.1">
    <property type="nucleotide sequence ID" value="NZ_RZGZ01000001.1"/>
</dbReference>
<gene>
    <name evidence="1" type="ORF">ELQ94_00660</name>
</gene>
<dbReference type="EMBL" id="RZGZ01000001">
    <property type="protein sequence ID" value="RUR03105.1"/>
    <property type="molecule type" value="Genomic_DNA"/>
</dbReference>
<comment type="caution">
    <text evidence="1">The sequence shown here is derived from an EMBL/GenBank/DDBJ whole genome shotgun (WGS) entry which is preliminary data.</text>
</comment>
<dbReference type="OrthoDB" id="4277148at2"/>
<name>A0A3S0VI81_9MICO</name>
<dbReference type="Proteomes" id="UP000274909">
    <property type="component" value="Unassembled WGS sequence"/>
</dbReference>
<reference evidence="1 2" key="1">
    <citation type="submission" date="2018-12" db="EMBL/GenBank/DDBJ databases">
        <authorList>
            <person name="Li F."/>
        </authorList>
    </citation>
    <scope>NUCLEOTIDE SEQUENCE [LARGE SCALE GENOMIC DNA]</scope>
    <source>
        <strain evidence="1 2">EGI 6500705</strain>
    </source>
</reference>
<evidence type="ECO:0000313" key="2">
    <source>
        <dbReference type="Proteomes" id="UP000274909"/>
    </source>
</evidence>
<keyword evidence="2" id="KW-1185">Reference proteome</keyword>
<organism evidence="1 2">
    <name type="scientific">Labedella endophytica</name>
    <dbReference type="NCBI Taxonomy" id="1523160"/>
    <lineage>
        <taxon>Bacteria</taxon>
        <taxon>Bacillati</taxon>
        <taxon>Actinomycetota</taxon>
        <taxon>Actinomycetes</taxon>
        <taxon>Micrococcales</taxon>
        <taxon>Microbacteriaceae</taxon>
        <taxon>Labedella</taxon>
    </lineage>
</organism>
<accession>A0A3S0VI81</accession>
<protein>
    <submittedName>
        <fullName evidence="1">Uncharacterized protein</fullName>
    </submittedName>
</protein>
<dbReference type="AlphaFoldDB" id="A0A3S0VI81"/>
<dbReference type="NCBIfam" id="NF046112">
    <property type="entry name" value="MSMEG_6209_Nter"/>
    <property type="match status" value="1"/>
</dbReference>
<sequence length="73" mass="8556">MSKFRPRDEYEALVYVIEFLARRHPAIDEDVIVGIVAEELERTSSVTVRSYIPELVERNTRRRLRDSVTPTAH</sequence>
<evidence type="ECO:0000313" key="1">
    <source>
        <dbReference type="EMBL" id="RUR03105.1"/>
    </source>
</evidence>